<dbReference type="Pfam" id="PF20152">
    <property type="entry name" value="DUF6534"/>
    <property type="match status" value="1"/>
</dbReference>
<gene>
    <name evidence="3" type="ORF">OH76DRAFT_1486122</name>
</gene>
<organism evidence="3 4">
    <name type="scientific">Lentinus brumalis</name>
    <dbReference type="NCBI Taxonomy" id="2498619"/>
    <lineage>
        <taxon>Eukaryota</taxon>
        <taxon>Fungi</taxon>
        <taxon>Dikarya</taxon>
        <taxon>Basidiomycota</taxon>
        <taxon>Agaricomycotina</taxon>
        <taxon>Agaricomycetes</taxon>
        <taxon>Polyporales</taxon>
        <taxon>Polyporaceae</taxon>
        <taxon>Lentinus</taxon>
    </lineage>
</organism>
<feature type="transmembrane region" description="Helical" evidence="1">
    <location>
        <begin position="22"/>
        <end position="39"/>
    </location>
</feature>
<keyword evidence="1" id="KW-0812">Transmembrane</keyword>
<dbReference type="PANTHER" id="PTHR40465:SF1">
    <property type="entry name" value="DUF6534 DOMAIN-CONTAINING PROTEIN"/>
    <property type="match status" value="1"/>
</dbReference>
<dbReference type="Proteomes" id="UP000256964">
    <property type="component" value="Unassembled WGS sequence"/>
</dbReference>
<dbReference type="EMBL" id="KZ857435">
    <property type="protein sequence ID" value="RDX45636.1"/>
    <property type="molecule type" value="Genomic_DNA"/>
</dbReference>
<feature type="transmembrane region" description="Helical" evidence="1">
    <location>
        <begin position="225"/>
        <end position="251"/>
    </location>
</feature>
<keyword evidence="1" id="KW-1133">Transmembrane helix</keyword>
<sequence>MTSINAPPLAFLPTLPALDNTFGAYLLGTMLGMLQYGVLLHQGQEYFRLYPRDPRVLKGLVAAVLLLETFFGILNIHTCYYYLVTNYFKPQRLLVGVWSINLTPLASALTNVGAQSFFARRAFLGAVFRALQWASVVLIGREVGRRYRYIALIAILLFVATIALDAAGTAEAFVVKQFSKSRKITASTWFATAGSIATSVADVLLTVVLILALRRSRTGFKHTDSLIAIITMYTINTGLLTGTLHVLLWILSIKYPMNLI</sequence>
<feature type="transmembrane region" description="Helical" evidence="1">
    <location>
        <begin position="149"/>
        <end position="169"/>
    </location>
</feature>
<dbReference type="AlphaFoldDB" id="A0A371CZC6"/>
<feature type="transmembrane region" description="Helical" evidence="1">
    <location>
        <begin position="60"/>
        <end position="83"/>
    </location>
</feature>
<dbReference type="InterPro" id="IPR045339">
    <property type="entry name" value="DUF6534"/>
</dbReference>
<evidence type="ECO:0000259" key="2">
    <source>
        <dbReference type="Pfam" id="PF20152"/>
    </source>
</evidence>
<dbReference type="STRING" id="139420.A0A371CZC6"/>
<dbReference type="PANTHER" id="PTHR40465">
    <property type="entry name" value="CHROMOSOME 1, WHOLE GENOME SHOTGUN SEQUENCE"/>
    <property type="match status" value="1"/>
</dbReference>
<proteinExistence type="predicted"/>
<name>A0A371CZC6_9APHY</name>
<dbReference type="OrthoDB" id="2757490at2759"/>
<protein>
    <recommendedName>
        <fullName evidence="2">DUF6534 domain-containing protein</fullName>
    </recommendedName>
</protein>
<accession>A0A371CZC6</accession>
<keyword evidence="1" id="KW-0472">Membrane</keyword>
<reference evidence="3 4" key="1">
    <citation type="journal article" date="2018" name="Biotechnol. Biofuels">
        <title>Integrative visual omics of the white-rot fungus Polyporus brumalis exposes the biotechnological potential of its oxidative enzymes for delignifying raw plant biomass.</title>
        <authorList>
            <person name="Miyauchi S."/>
            <person name="Rancon A."/>
            <person name="Drula E."/>
            <person name="Hage H."/>
            <person name="Chaduli D."/>
            <person name="Favel A."/>
            <person name="Grisel S."/>
            <person name="Henrissat B."/>
            <person name="Herpoel-Gimbert I."/>
            <person name="Ruiz-Duenas F.J."/>
            <person name="Chevret D."/>
            <person name="Hainaut M."/>
            <person name="Lin J."/>
            <person name="Wang M."/>
            <person name="Pangilinan J."/>
            <person name="Lipzen A."/>
            <person name="Lesage-Meessen L."/>
            <person name="Navarro D."/>
            <person name="Riley R."/>
            <person name="Grigoriev I.V."/>
            <person name="Zhou S."/>
            <person name="Raouche S."/>
            <person name="Rosso M.N."/>
        </authorList>
    </citation>
    <scope>NUCLEOTIDE SEQUENCE [LARGE SCALE GENOMIC DNA]</scope>
    <source>
        <strain evidence="3 4">BRFM 1820</strain>
    </source>
</reference>
<evidence type="ECO:0000313" key="4">
    <source>
        <dbReference type="Proteomes" id="UP000256964"/>
    </source>
</evidence>
<evidence type="ECO:0000256" key="1">
    <source>
        <dbReference type="SAM" id="Phobius"/>
    </source>
</evidence>
<feature type="transmembrane region" description="Helical" evidence="1">
    <location>
        <begin position="189"/>
        <end position="213"/>
    </location>
</feature>
<feature type="domain" description="DUF6534" evidence="2">
    <location>
        <begin position="199"/>
        <end position="257"/>
    </location>
</feature>
<feature type="transmembrane region" description="Helical" evidence="1">
    <location>
        <begin position="95"/>
        <end position="114"/>
    </location>
</feature>
<keyword evidence="4" id="KW-1185">Reference proteome</keyword>
<evidence type="ECO:0000313" key="3">
    <source>
        <dbReference type="EMBL" id="RDX45636.1"/>
    </source>
</evidence>